<dbReference type="RefSeq" id="WP_108369307.1">
    <property type="nucleotide sequence ID" value="NZ_CP028811.1"/>
</dbReference>
<dbReference type="AlphaFoldDB" id="A0A2S0RBT1"/>
<feature type="chain" id="PRO_5015409632" description="DUF4468 domain-containing protein" evidence="1">
    <location>
        <begin position="19"/>
        <end position="252"/>
    </location>
</feature>
<dbReference type="KEGG" id="fmg:HYN48_00685"/>
<sequence length="252" mass="28321">MKKQLCLLLFVISFVASAQKTLNDFEFAIVPVKFDWMSKENQYRVSTIVKMKLNELGFKTYYDTEILPDAVAANRCDKLFVEVERNNSLMTTKLALIFRDCQNAVVFKSVFGSSKKKDFNEAYAEALTRAFESVAALNYKFSGYRQANDAKVPVSDQIKPKENAVGEKPVALQAKTPSTGAAFTTEKTANGYLIIEESSSTVKFRLSKTTDPGIFIAVSQGRQGVLLKKNGTWFFECYENDQLVSEQTNLKL</sequence>
<name>A0A2S0RBT1_9FLAO</name>
<accession>A0A2S0RBT1</accession>
<feature type="signal peptide" evidence="1">
    <location>
        <begin position="1"/>
        <end position="18"/>
    </location>
</feature>
<protein>
    <recommendedName>
        <fullName evidence="4">DUF4468 domain-containing protein</fullName>
    </recommendedName>
</protein>
<evidence type="ECO:0000256" key="1">
    <source>
        <dbReference type="SAM" id="SignalP"/>
    </source>
</evidence>
<keyword evidence="1" id="KW-0732">Signal</keyword>
<organism evidence="2 3">
    <name type="scientific">Flavobacterium magnum</name>
    <dbReference type="NCBI Taxonomy" id="2162713"/>
    <lineage>
        <taxon>Bacteria</taxon>
        <taxon>Pseudomonadati</taxon>
        <taxon>Bacteroidota</taxon>
        <taxon>Flavobacteriia</taxon>
        <taxon>Flavobacteriales</taxon>
        <taxon>Flavobacteriaceae</taxon>
        <taxon>Flavobacterium</taxon>
    </lineage>
</organism>
<evidence type="ECO:0008006" key="4">
    <source>
        <dbReference type="Google" id="ProtNLM"/>
    </source>
</evidence>
<gene>
    <name evidence="2" type="ORF">HYN48_00685</name>
</gene>
<keyword evidence="3" id="KW-1185">Reference proteome</keyword>
<dbReference type="Proteomes" id="UP000244193">
    <property type="component" value="Chromosome"/>
</dbReference>
<proteinExistence type="predicted"/>
<dbReference type="OrthoDB" id="1274006at2"/>
<evidence type="ECO:0000313" key="3">
    <source>
        <dbReference type="Proteomes" id="UP000244193"/>
    </source>
</evidence>
<evidence type="ECO:0000313" key="2">
    <source>
        <dbReference type="EMBL" id="AWA28720.1"/>
    </source>
</evidence>
<dbReference type="EMBL" id="CP028811">
    <property type="protein sequence ID" value="AWA28720.1"/>
    <property type="molecule type" value="Genomic_DNA"/>
</dbReference>
<reference evidence="2 3" key="1">
    <citation type="submission" date="2018-04" db="EMBL/GenBank/DDBJ databases">
        <title>Genome sequencing of Flavobacterium sp. HYN0048.</title>
        <authorList>
            <person name="Yi H."/>
            <person name="Baek C."/>
        </authorList>
    </citation>
    <scope>NUCLEOTIDE SEQUENCE [LARGE SCALE GENOMIC DNA]</scope>
    <source>
        <strain evidence="2 3">HYN0048</strain>
    </source>
</reference>